<comment type="similarity">
    <text evidence="1">Belongs to the SCO1/2 family.</text>
</comment>
<dbReference type="Proteomes" id="UP000301751">
    <property type="component" value="Unassembled WGS sequence"/>
</dbReference>
<evidence type="ECO:0000313" key="5">
    <source>
        <dbReference type="EMBL" id="GCL63459.1"/>
    </source>
</evidence>
<evidence type="ECO:0000256" key="3">
    <source>
        <dbReference type="PIRSR" id="PIRSR603782-2"/>
    </source>
</evidence>
<evidence type="ECO:0000256" key="2">
    <source>
        <dbReference type="PIRSR" id="PIRSR603782-1"/>
    </source>
</evidence>
<dbReference type="SUPFAM" id="SSF52833">
    <property type="entry name" value="Thioredoxin-like"/>
    <property type="match status" value="2"/>
</dbReference>
<sequence>MFREPFMRPLFRSAAAWRHALCTTACLTALLAAGQAGAHADHANTAPPPPPSAADLATPLRIHVPDVTVTDQFNRQHRLSRDLVQGRTVLVNFVFTSCTTVCSPMTAVLKSVQDELRRQGRQDVLLLSVSVDPLTDSPQTLAGFAAKFGIQNGWHFLTGARTAIDAVLKGFGLPTGGAIDDHTPMVYIADGKTGRWSRAYGLAGPQAILQRLPGAGGKSGGATSGPLPPQRAAWSAPVAVPHGLLHRVASNAAPAPAASAALPPAWRPLQRLAGEQTRSASPVVLATGKDGAAGHFTNLPVLTQDRGRVRFYDDLIKGRVVLVSAFFTQCRDVCSPVTHNLVQAQQLLAGELKTPVQLVSISVDPVADTPEVLEAYARRHGAGPGWSFVTGKKENVDWVLHRLGLYVPEKEQHLAVLWAGNDRTGAWLKLHALAPPEAIAAAVRKLL</sequence>
<keyword evidence="2" id="KW-0186">Copper</keyword>
<name>A0A480AP95_9BURK</name>
<dbReference type="PANTHER" id="PTHR12151:SF25">
    <property type="entry name" value="LINALOOL DEHYDRATASE_ISOMERASE DOMAIN-CONTAINING PROTEIN"/>
    <property type="match status" value="1"/>
</dbReference>
<keyword evidence="4" id="KW-0732">Signal</keyword>
<dbReference type="Gene3D" id="3.40.30.10">
    <property type="entry name" value="Glutaredoxin"/>
    <property type="match status" value="2"/>
</dbReference>
<keyword evidence="2" id="KW-0479">Metal-binding</keyword>
<dbReference type="InterPro" id="IPR003782">
    <property type="entry name" value="SCO1/SenC"/>
</dbReference>
<feature type="binding site" evidence="2">
    <location>
        <position position="98"/>
    </location>
    <ligand>
        <name>Cu cation</name>
        <dbReference type="ChEBI" id="CHEBI:23378"/>
    </ligand>
</feature>
<accession>A0A480AP95</accession>
<dbReference type="GO" id="GO:0046872">
    <property type="term" value="F:metal ion binding"/>
    <property type="evidence" value="ECO:0007669"/>
    <property type="project" value="UniProtKB-KW"/>
</dbReference>
<evidence type="ECO:0000256" key="1">
    <source>
        <dbReference type="ARBA" id="ARBA00010996"/>
    </source>
</evidence>
<dbReference type="InterPro" id="IPR036249">
    <property type="entry name" value="Thioredoxin-like_sf"/>
</dbReference>
<evidence type="ECO:0000256" key="4">
    <source>
        <dbReference type="SAM" id="SignalP"/>
    </source>
</evidence>
<feature type="chain" id="PRO_5019764375" description="Thioredoxin domain-containing protein" evidence="4">
    <location>
        <begin position="39"/>
        <end position="447"/>
    </location>
</feature>
<comment type="caution">
    <text evidence="5">The sequence shown here is derived from an EMBL/GenBank/DDBJ whole genome shotgun (WGS) entry which is preliminary data.</text>
</comment>
<organism evidence="5 6">
    <name type="scientific">Pseudaquabacterium pictum</name>
    <dbReference type="NCBI Taxonomy" id="2315236"/>
    <lineage>
        <taxon>Bacteria</taxon>
        <taxon>Pseudomonadati</taxon>
        <taxon>Pseudomonadota</taxon>
        <taxon>Betaproteobacteria</taxon>
        <taxon>Burkholderiales</taxon>
        <taxon>Sphaerotilaceae</taxon>
        <taxon>Pseudaquabacterium</taxon>
    </lineage>
</organism>
<dbReference type="AlphaFoldDB" id="A0A480AP95"/>
<keyword evidence="3" id="KW-1015">Disulfide bond</keyword>
<feature type="disulfide bond" description="Redox-active" evidence="3">
    <location>
        <begin position="98"/>
        <end position="102"/>
    </location>
</feature>
<gene>
    <name evidence="5" type="ORF">AQPW35_25400</name>
</gene>
<dbReference type="CDD" id="cd02968">
    <property type="entry name" value="SCO"/>
    <property type="match status" value="2"/>
</dbReference>
<dbReference type="EMBL" id="BJCL01000005">
    <property type="protein sequence ID" value="GCL63459.1"/>
    <property type="molecule type" value="Genomic_DNA"/>
</dbReference>
<protein>
    <recommendedName>
        <fullName evidence="7">Thioredoxin domain-containing protein</fullName>
    </recommendedName>
</protein>
<feature type="signal peptide" evidence="4">
    <location>
        <begin position="1"/>
        <end position="38"/>
    </location>
</feature>
<keyword evidence="6" id="KW-1185">Reference proteome</keyword>
<reference evidence="6" key="1">
    <citation type="submission" date="2019-03" db="EMBL/GenBank/DDBJ databases">
        <title>Aquabacterium pictum sp.nov., the first bacteriochlorophyll a-containing freshwater bacterium in the genus Aquabacterium of the class Betaproteobacteria.</title>
        <authorList>
            <person name="Hirose S."/>
            <person name="Tank M."/>
            <person name="Hara E."/>
            <person name="Tamaki H."/>
            <person name="Takaichi S."/>
            <person name="Haruta S."/>
            <person name="Hanada S."/>
        </authorList>
    </citation>
    <scope>NUCLEOTIDE SEQUENCE [LARGE SCALE GENOMIC DNA]</scope>
    <source>
        <strain evidence="6">W35</strain>
    </source>
</reference>
<evidence type="ECO:0008006" key="7">
    <source>
        <dbReference type="Google" id="ProtNLM"/>
    </source>
</evidence>
<dbReference type="PANTHER" id="PTHR12151">
    <property type="entry name" value="ELECTRON TRANSPORT PROTIN SCO1/SENC FAMILY MEMBER"/>
    <property type="match status" value="1"/>
</dbReference>
<dbReference type="Pfam" id="PF02630">
    <property type="entry name" value="SCO1-SenC"/>
    <property type="match status" value="2"/>
</dbReference>
<evidence type="ECO:0000313" key="6">
    <source>
        <dbReference type="Proteomes" id="UP000301751"/>
    </source>
</evidence>
<feature type="binding site" evidence="2">
    <location>
        <position position="102"/>
    </location>
    <ligand>
        <name>Cu cation</name>
        <dbReference type="ChEBI" id="CHEBI:23378"/>
    </ligand>
</feature>
<proteinExistence type="inferred from homology"/>